<dbReference type="RefSeq" id="XP_031052049.1">
    <property type="nucleotide sequence ID" value="XM_031218236.1"/>
</dbReference>
<dbReference type="GeneID" id="42041936"/>
<dbReference type="HOGENOM" id="CLU_2250281_0_0_1"/>
<reference evidence="1" key="2">
    <citation type="submission" date="2014-03" db="EMBL/GenBank/DDBJ databases">
        <title>The Genome Annotation of Fusarium oxysporum II5.</title>
        <authorList>
            <consortium name="The Broad Institute Genomics Platform"/>
            <person name="Ma L.-J."/>
            <person name="Corby-Kistler H."/>
            <person name="Broz K."/>
            <person name="Gale L.R."/>
            <person name="Jonkers W."/>
            <person name="O'Donnell K."/>
            <person name="Ploetz R."/>
            <person name="Steinberg C."/>
            <person name="Schwartz D.C."/>
            <person name="VanEtten H."/>
            <person name="Zhou S."/>
            <person name="Young S.K."/>
            <person name="Zeng Q."/>
            <person name="Gargeya S."/>
            <person name="Fitzgerald M."/>
            <person name="Abouelleil A."/>
            <person name="Alvarado L."/>
            <person name="Chapman S.B."/>
            <person name="Gainer-Dewar J."/>
            <person name="Goldberg J."/>
            <person name="Griggs A."/>
            <person name="Gujja S."/>
            <person name="Hansen M."/>
            <person name="Howarth C."/>
            <person name="Imamovic A."/>
            <person name="Ireland A."/>
            <person name="Larimer J."/>
            <person name="McCowan C."/>
            <person name="Murphy C."/>
            <person name="Pearson M."/>
            <person name="Poon T.W."/>
            <person name="Priest M."/>
            <person name="Roberts A."/>
            <person name="Saif S."/>
            <person name="Shea T."/>
            <person name="Sykes S."/>
            <person name="Wortman J."/>
            <person name="Nusbaum C."/>
            <person name="Birren B."/>
        </authorList>
    </citation>
    <scope>NUCLEOTIDE SEQUENCE</scope>
    <source>
        <strain evidence="1">54006</strain>
    </source>
</reference>
<organism evidence="1">
    <name type="scientific">Fusarium odoratissimum (strain NRRL 54006)</name>
    <dbReference type="NCBI Taxonomy" id="1089451"/>
    <lineage>
        <taxon>Eukaryota</taxon>
        <taxon>Fungi</taxon>
        <taxon>Dikarya</taxon>
        <taxon>Ascomycota</taxon>
        <taxon>Pezizomycotina</taxon>
        <taxon>Sordariomycetes</taxon>
        <taxon>Hypocreomycetidae</taxon>
        <taxon>Hypocreales</taxon>
        <taxon>Nectriaceae</taxon>
        <taxon>Fusarium</taxon>
        <taxon>Fusarium oxysporum species complex</taxon>
        <taxon>Fusarium oxysporum f. sp. cubense (strain race 4)</taxon>
    </lineage>
</organism>
<dbReference type="EMBL" id="KK036191">
    <property type="protein sequence ID" value="EXL89959.1"/>
    <property type="molecule type" value="Genomic_DNA"/>
</dbReference>
<gene>
    <name evidence="1" type="ORF">FOIG_16761</name>
</gene>
<reference evidence="1" key="1">
    <citation type="submission" date="2011-11" db="EMBL/GenBank/DDBJ databases">
        <title>The Genome Sequence of Fusarium oxysporum II5.</title>
        <authorList>
            <consortium name="The Broad Institute Genome Sequencing Platform"/>
            <person name="Ma L.-J."/>
            <person name="Gale L.R."/>
            <person name="Schwartz D.C."/>
            <person name="Zhou S."/>
            <person name="Corby-Kistler H."/>
            <person name="Young S.K."/>
            <person name="Zeng Q."/>
            <person name="Gargeya S."/>
            <person name="Fitzgerald M."/>
            <person name="Haas B."/>
            <person name="Abouelleil A."/>
            <person name="Alvarado L."/>
            <person name="Arachchi H.M."/>
            <person name="Berlin A."/>
            <person name="Brown A."/>
            <person name="Chapman S.B."/>
            <person name="Chen Z."/>
            <person name="Dunbar C."/>
            <person name="Freedman E."/>
            <person name="Gearin G."/>
            <person name="Goldberg J."/>
            <person name="Griggs A."/>
            <person name="Gujja S."/>
            <person name="Heiman D."/>
            <person name="Howarth C."/>
            <person name="Larson L."/>
            <person name="Lui A."/>
            <person name="MacDonald P.J.P."/>
            <person name="Montmayeur A."/>
            <person name="Murphy C."/>
            <person name="Neiman D."/>
            <person name="Pearson M."/>
            <person name="Priest M."/>
            <person name="Roberts A."/>
            <person name="Saif S."/>
            <person name="Shea T."/>
            <person name="Shenoy N."/>
            <person name="Sisk P."/>
            <person name="Stolte C."/>
            <person name="Sykes S."/>
            <person name="Wortman J."/>
            <person name="Nusbaum C."/>
            <person name="Birren B."/>
        </authorList>
    </citation>
    <scope>NUCLEOTIDE SEQUENCE [LARGE SCALE GENOMIC DNA]</scope>
    <source>
        <strain evidence="1">54006</strain>
    </source>
</reference>
<evidence type="ECO:0000313" key="1">
    <source>
        <dbReference type="EMBL" id="EXL89959.1"/>
    </source>
</evidence>
<protein>
    <submittedName>
        <fullName evidence="1">Uncharacterized protein</fullName>
    </submittedName>
</protein>
<dbReference type="AlphaFoldDB" id="X0JYL9"/>
<dbReference type="Proteomes" id="UP000030685">
    <property type="component" value="Unassembled WGS sequence"/>
</dbReference>
<accession>X0JYL9</accession>
<dbReference type="VEuPathDB" id="FungiDB:FOIG_16761"/>
<sequence>MKPRLIPEVVTRLLVLSTRYSAQRVTRTVVTTKTAIAVMGPRVGYSHSPSSLWFSASERLLTPSTSRGILLHGDESTTCSPCACAKGACQSGAWQGYTTLVTLR</sequence>
<name>X0JYL9_FUSO5</name>
<proteinExistence type="predicted"/>